<reference evidence="1" key="1">
    <citation type="submission" date="2018-06" db="EMBL/GenBank/DDBJ databases">
        <authorList>
            <person name="Zhirakovskaya E."/>
        </authorList>
    </citation>
    <scope>NUCLEOTIDE SEQUENCE</scope>
</reference>
<dbReference type="EMBL" id="UOEP01000023">
    <property type="protein sequence ID" value="VAW13410.1"/>
    <property type="molecule type" value="Genomic_DNA"/>
</dbReference>
<protein>
    <submittedName>
        <fullName evidence="1">Uncharacterized protein</fullName>
    </submittedName>
</protein>
<evidence type="ECO:0000313" key="1">
    <source>
        <dbReference type="EMBL" id="VAW13410.1"/>
    </source>
</evidence>
<accession>A0A3B0T953</accession>
<proteinExistence type="predicted"/>
<dbReference type="AlphaFoldDB" id="A0A3B0T953"/>
<dbReference type="InterPro" id="IPR011990">
    <property type="entry name" value="TPR-like_helical_dom_sf"/>
</dbReference>
<dbReference type="SUPFAM" id="SSF48452">
    <property type="entry name" value="TPR-like"/>
    <property type="match status" value="1"/>
</dbReference>
<organism evidence="1">
    <name type="scientific">hydrothermal vent metagenome</name>
    <dbReference type="NCBI Taxonomy" id="652676"/>
    <lineage>
        <taxon>unclassified sequences</taxon>
        <taxon>metagenomes</taxon>
        <taxon>ecological metagenomes</taxon>
    </lineage>
</organism>
<gene>
    <name evidence="1" type="ORF">MNBD_BACTEROID01-23</name>
</gene>
<name>A0A3B0T953_9ZZZZ</name>
<sequence length="444" mass="50773">MSKRIGLTAILLLFLFAVSAQKKLNYSEVDKISYGLFQHQKWDELLRFCAEARSQGIDFFYLQARTGIAYYNLKKYRNASGWFLKAWKNDRNFEWLQEYLYYSLVFSGRGSEAIKLASGFTGQVKKRIGFSGSKLTRLAVEGGYSFNPDFGQLTNAAFGEVANVGDDYGEAFYLKNYHFESFDLSHRLTPGISVNHNFTYISVNREEQVDWGAHNSFPIKIKQYQYFLNPLFVVGQKLYVSPSVNFVWSDSELFRGGLDANSGKYFYPAPLKYSDFIFSTAVWSHFGNLSPGAEVNLATINKKDFMQLSAWVTFYPFSNTSFYLIPRVYFKAAQATGFGYNTFGVSGGAQLGQVHVYGQYLNGSMENFIESAGYVIANFPGYSSQKFSVSFYFPEGKKYQFVLRYINQDVTESYQVYTDGVKSNSIKYDKYIKHTLTCGISWNF</sequence>